<dbReference type="EMBL" id="JAMKFE010000008">
    <property type="protein sequence ID" value="MCM5680886.1"/>
    <property type="molecule type" value="Genomic_DNA"/>
</dbReference>
<feature type="transmembrane region" description="Helical" evidence="2">
    <location>
        <begin position="36"/>
        <end position="56"/>
    </location>
</feature>
<evidence type="ECO:0000313" key="4">
    <source>
        <dbReference type="Proteomes" id="UP001165541"/>
    </source>
</evidence>
<comment type="caution">
    <text evidence="3">The sequence shown here is derived from an EMBL/GenBank/DDBJ whole genome shotgun (WGS) entry which is preliminary data.</text>
</comment>
<reference evidence="3" key="1">
    <citation type="submission" date="2022-05" db="EMBL/GenBank/DDBJ databases">
        <title>Schlegelella sp. nov., isolated from mangrove soil.</title>
        <authorList>
            <person name="Liu Y."/>
            <person name="Ge X."/>
            <person name="Liu W."/>
        </authorList>
    </citation>
    <scope>NUCLEOTIDE SEQUENCE</scope>
    <source>
        <strain evidence="3">S2-27</strain>
    </source>
</reference>
<name>A0ABT0YQ78_9BURK</name>
<sequence>MEVALALAIVVIPLGLSVQATRLVVGDVLCERRQKLAQLLLVWLVPLIGAAIVLAVHRSAQAPSRRYREPVDPGDDFGLSGRSVKNIQETLDGAD</sequence>
<keyword evidence="2" id="KW-1133">Transmembrane helix</keyword>
<evidence type="ECO:0000256" key="1">
    <source>
        <dbReference type="SAM" id="MobiDB-lite"/>
    </source>
</evidence>
<dbReference type="Proteomes" id="UP001165541">
    <property type="component" value="Unassembled WGS sequence"/>
</dbReference>
<keyword evidence="2" id="KW-0472">Membrane</keyword>
<proteinExistence type="predicted"/>
<keyword evidence="4" id="KW-1185">Reference proteome</keyword>
<protein>
    <recommendedName>
        <fullName evidence="5">Cardiolipin synthase N-terminal domain-containing protein</fullName>
    </recommendedName>
</protein>
<evidence type="ECO:0008006" key="5">
    <source>
        <dbReference type="Google" id="ProtNLM"/>
    </source>
</evidence>
<accession>A0ABT0YQ78</accession>
<feature type="region of interest" description="Disordered" evidence="1">
    <location>
        <begin position="61"/>
        <end position="81"/>
    </location>
</feature>
<organism evidence="3 4">
    <name type="scientific">Caldimonas mangrovi</name>
    <dbReference type="NCBI Taxonomy" id="2944811"/>
    <lineage>
        <taxon>Bacteria</taxon>
        <taxon>Pseudomonadati</taxon>
        <taxon>Pseudomonadota</taxon>
        <taxon>Betaproteobacteria</taxon>
        <taxon>Burkholderiales</taxon>
        <taxon>Sphaerotilaceae</taxon>
        <taxon>Caldimonas</taxon>
    </lineage>
</organism>
<dbReference type="RefSeq" id="WP_251779327.1">
    <property type="nucleotide sequence ID" value="NZ_JAMKFE010000008.1"/>
</dbReference>
<gene>
    <name evidence="3" type="ORF">M8A51_15275</name>
</gene>
<keyword evidence="2" id="KW-0812">Transmembrane</keyword>
<evidence type="ECO:0000256" key="2">
    <source>
        <dbReference type="SAM" id="Phobius"/>
    </source>
</evidence>
<evidence type="ECO:0000313" key="3">
    <source>
        <dbReference type="EMBL" id="MCM5680886.1"/>
    </source>
</evidence>